<feature type="signal peptide" evidence="1">
    <location>
        <begin position="1"/>
        <end position="20"/>
    </location>
</feature>
<feature type="chain" id="PRO_5035467702" evidence="1">
    <location>
        <begin position="21"/>
        <end position="336"/>
    </location>
</feature>
<name>A0A8K0JRV9_9TREE</name>
<dbReference type="AlphaFoldDB" id="A0A8K0JRV9"/>
<evidence type="ECO:0000313" key="2">
    <source>
        <dbReference type="EMBL" id="KAG7570980.1"/>
    </source>
</evidence>
<evidence type="ECO:0000256" key="1">
    <source>
        <dbReference type="SAM" id="SignalP"/>
    </source>
</evidence>
<accession>A0A8K0JRV9</accession>
<protein>
    <submittedName>
        <fullName evidence="2">Uncharacterized protein</fullName>
    </submittedName>
</protein>
<dbReference type="EMBL" id="JABELV010000014">
    <property type="protein sequence ID" value="KAG7570980.1"/>
    <property type="molecule type" value="Genomic_DNA"/>
</dbReference>
<comment type="caution">
    <text evidence="2">The sequence shown here is derived from an EMBL/GenBank/DDBJ whole genome shotgun (WGS) entry which is preliminary data.</text>
</comment>
<dbReference type="Proteomes" id="UP000812966">
    <property type="component" value="Unassembled WGS sequence"/>
</dbReference>
<sequence length="336" mass="36533">MVTNLYLAQVISALAVSGLSSSISVQAATVLKREDPSANTKMESYYYKGLPEADMPEDEAKASLYREQALSIATFSDADTKPWAWYFDKTEVATKIKNGDPGYGCQVALYFDAIEARYENYMKVTNGISWARPSVMAPWCNSTLDFIEDNAYPDALLGFQVTRPSIDTTIYPSMIMLLSTLDAGRGNLTATAEAFDVHFTTINQIPLAERDKFIAELTSIVRKEHNNYVPNPYKYGKNSVVWTRMRQDILSHNKMIPNIKNGTAPVSDSSTTVTASSMSDTGLIASSGTTLTRDGTRSVTIIGAAATATSDVGHTIIHTEVAHTTDATAQTAEASG</sequence>
<evidence type="ECO:0000313" key="3">
    <source>
        <dbReference type="Proteomes" id="UP000812966"/>
    </source>
</evidence>
<keyword evidence="1" id="KW-0732">Signal</keyword>
<gene>
    <name evidence="2" type="ORF">FFLO_01074</name>
</gene>
<keyword evidence="3" id="KW-1185">Reference proteome</keyword>
<organism evidence="2 3">
    <name type="scientific">Filobasidium floriforme</name>
    <dbReference type="NCBI Taxonomy" id="5210"/>
    <lineage>
        <taxon>Eukaryota</taxon>
        <taxon>Fungi</taxon>
        <taxon>Dikarya</taxon>
        <taxon>Basidiomycota</taxon>
        <taxon>Agaricomycotina</taxon>
        <taxon>Tremellomycetes</taxon>
        <taxon>Filobasidiales</taxon>
        <taxon>Filobasidiaceae</taxon>
        <taxon>Filobasidium</taxon>
    </lineage>
</organism>
<proteinExistence type="predicted"/>
<reference evidence="2" key="1">
    <citation type="submission" date="2020-04" db="EMBL/GenBank/DDBJ databases">
        <title>Analysis of mating type loci in Filobasidium floriforme.</title>
        <authorList>
            <person name="Nowrousian M."/>
        </authorList>
    </citation>
    <scope>NUCLEOTIDE SEQUENCE</scope>
    <source>
        <strain evidence="2">CBS 6242</strain>
    </source>
</reference>